<organism evidence="11 12">
    <name type="scientific">Synchytrium microbalum</name>
    <dbReference type="NCBI Taxonomy" id="1806994"/>
    <lineage>
        <taxon>Eukaryota</taxon>
        <taxon>Fungi</taxon>
        <taxon>Fungi incertae sedis</taxon>
        <taxon>Chytridiomycota</taxon>
        <taxon>Chytridiomycota incertae sedis</taxon>
        <taxon>Chytridiomycetes</taxon>
        <taxon>Synchytriales</taxon>
        <taxon>Synchytriaceae</taxon>
        <taxon>Synchytrium</taxon>
    </lineage>
</organism>
<proteinExistence type="predicted"/>
<keyword evidence="6" id="KW-0175">Coiled coil</keyword>
<dbReference type="GO" id="GO:0036064">
    <property type="term" value="C:ciliary basal body"/>
    <property type="evidence" value="ECO:0007669"/>
    <property type="project" value="TreeGrafter"/>
</dbReference>
<dbReference type="PANTHER" id="PTHR19853">
    <property type="entry name" value="WD REPEAT CONTAINING PROTEIN 3 WDR3"/>
    <property type="match status" value="1"/>
</dbReference>
<keyword evidence="7" id="KW-0206">Cytoskeleton</keyword>
<name>A0A507CCC8_9FUNG</name>
<dbReference type="InterPro" id="IPR035969">
    <property type="entry name" value="Rab-GAP_TBC_sf"/>
</dbReference>
<evidence type="ECO:0000259" key="10">
    <source>
        <dbReference type="PROSITE" id="PS50086"/>
    </source>
</evidence>
<evidence type="ECO:0000256" key="9">
    <source>
        <dbReference type="SAM" id="MobiDB-lite"/>
    </source>
</evidence>
<keyword evidence="12" id="KW-1185">Reference proteome</keyword>
<dbReference type="SUPFAM" id="SSF47923">
    <property type="entry name" value="Ypt/Rab-GAP domain of gyp1p"/>
    <property type="match status" value="1"/>
</dbReference>
<sequence length="983" mass="112689">MAPPPSRTVFTNDARNGPIWTSLTWRRILAGEINTGPLLRTINAVYSSVSNSTSRPIPFTCVCFSRETAIQKQPTAELNLGAFSCLMAAIDQRGFIYVMDFLKNKWSLVARTGVSGTCASFNNQRRRELLVGLSDCSIICFNTESGQLVAKLPTHHMSEPTHISTHPTQPLAITTSDTEAILWETETFTRRRVLMGAASVGVQQACFDANGENIIGHFSDGAVMVWSVVTFDLTWRFSISSTPLPAMSIIPKQSSYIAISHDGEYLVIAGRSPVLRVWNLLDHKEVHQVTIPDFGDQYILQIGFVGTGEVVALLSSSGQILFANIKTAELLGRVLAQNTFKSFAVSPDGSLLSAIMADSRHITSLLRVDAILKPETAVDTSPELQGPVEQEEPITTKQVPSIVATRPKTFHELVESREESNTLNKGRLRKFLDHYGVYPERYRTLIWRFLLKLPENREAFDVLMSRGIHPAVKDFRKRFPLKSDRLAKTMERILSGLAYWSPLFESLDYLAPLVFPFAYLMVNDTFMCFEAVMTILINWCQKWWEYYPNPPVELLSMFEELFMYHDRELLAHFVKHKVTSQIFLWTFTQNLFSELFVREEWLRVMDHILTNGPAFLWYFALAYLIHFKPALLRLEKLDDFKFFFQRANPVALTTVMNLAYRLRRTSPPQHCPSTFLEPFIPISHGQYPIYNRFPKFVIDYQVRMRERIRKEEEDYMRKRKTTEEIKRLTEDLRRDKRTWEVADQRMNDMVDKWWDSMVGEDKTHEAVQARLDAMELEQRAKALREIAEGKKRYIPYSRKAFIEHTVSVARQQASTLSRAVGENRRAAENRTDRDALDAQLGNVANEWLERRDEIFRAREESKKRELDRVERFAERGRDAGADPNSSKSPLRSTVDGMIGLEQQERVARTLFGESPKAGDASKTKDDESDEDDSAELSAWERELHRISKGKARAGEQADTVRFADETKKDSVPLPRSVLFAEPL</sequence>
<dbReference type="InterPro" id="IPR051570">
    <property type="entry name" value="TBC1_cilium_biogenesis"/>
</dbReference>
<evidence type="ECO:0000256" key="2">
    <source>
        <dbReference type="ARBA" id="ARBA00004300"/>
    </source>
</evidence>
<evidence type="ECO:0000256" key="8">
    <source>
        <dbReference type="ARBA" id="ARBA00023273"/>
    </source>
</evidence>
<dbReference type="InterPro" id="IPR036322">
    <property type="entry name" value="WD40_repeat_dom_sf"/>
</dbReference>
<dbReference type="InterPro" id="IPR015943">
    <property type="entry name" value="WD40/YVTN_repeat-like_dom_sf"/>
</dbReference>
<evidence type="ECO:0000256" key="7">
    <source>
        <dbReference type="ARBA" id="ARBA00023212"/>
    </source>
</evidence>
<dbReference type="EMBL" id="QEAO01000003">
    <property type="protein sequence ID" value="TPX37151.1"/>
    <property type="molecule type" value="Genomic_DNA"/>
</dbReference>
<accession>A0A507CCC8</accession>
<dbReference type="PANTHER" id="PTHR19853:SF1">
    <property type="entry name" value="TBC1 DOMAIN FAMILY MEMBER 31"/>
    <property type="match status" value="1"/>
</dbReference>
<dbReference type="OrthoDB" id="5578278at2759"/>
<protein>
    <recommendedName>
        <fullName evidence="10">Rab-GAP TBC domain-containing protein</fullName>
    </recommendedName>
</protein>
<dbReference type="STRING" id="1806994.A0A507CCC8"/>
<evidence type="ECO:0000313" key="12">
    <source>
        <dbReference type="Proteomes" id="UP000319731"/>
    </source>
</evidence>
<dbReference type="SUPFAM" id="SSF50978">
    <property type="entry name" value="WD40 repeat-like"/>
    <property type="match status" value="1"/>
</dbReference>
<feature type="region of interest" description="Disordered" evidence="9">
    <location>
        <begin position="874"/>
        <end position="893"/>
    </location>
</feature>
<keyword evidence="4" id="KW-0853">WD repeat</keyword>
<reference evidence="11 12" key="1">
    <citation type="journal article" date="2019" name="Sci. Rep.">
        <title>Comparative genomics of chytrid fungi reveal insights into the obligate biotrophic and pathogenic lifestyle of Synchytrium endobioticum.</title>
        <authorList>
            <person name="van de Vossenberg B.T.L.H."/>
            <person name="Warris S."/>
            <person name="Nguyen H.D.T."/>
            <person name="van Gent-Pelzer M.P.E."/>
            <person name="Joly D.L."/>
            <person name="van de Geest H.C."/>
            <person name="Bonants P.J.M."/>
            <person name="Smith D.S."/>
            <person name="Levesque C.A."/>
            <person name="van der Lee T.A.J."/>
        </authorList>
    </citation>
    <scope>NUCLEOTIDE SEQUENCE [LARGE SCALE GENOMIC DNA]</scope>
    <source>
        <strain evidence="11 12">JEL517</strain>
    </source>
</reference>
<comment type="subcellular location">
    <subcellularLocation>
        <location evidence="1">Cell projection</location>
        <location evidence="1">Cilium</location>
    </subcellularLocation>
    <subcellularLocation>
        <location evidence="2">Cytoplasm</location>
        <location evidence="2">Cytoskeleton</location>
        <location evidence="2">Microtubule organizing center</location>
        <location evidence="2">Centrosome</location>
    </subcellularLocation>
</comment>
<dbReference type="InterPro" id="IPR000195">
    <property type="entry name" value="Rab-GAP-TBC_dom"/>
</dbReference>
<evidence type="ECO:0000256" key="1">
    <source>
        <dbReference type="ARBA" id="ARBA00004138"/>
    </source>
</evidence>
<keyword evidence="8" id="KW-0966">Cell projection</keyword>
<evidence type="ECO:0000313" key="11">
    <source>
        <dbReference type="EMBL" id="TPX37151.1"/>
    </source>
</evidence>
<evidence type="ECO:0000256" key="5">
    <source>
        <dbReference type="ARBA" id="ARBA00022737"/>
    </source>
</evidence>
<dbReference type="Gene3D" id="2.130.10.10">
    <property type="entry name" value="YVTN repeat-like/Quinoprotein amine dehydrogenase"/>
    <property type="match status" value="1"/>
</dbReference>
<gene>
    <name evidence="11" type="ORF">SmJEL517_g01058</name>
</gene>
<feature type="region of interest" description="Disordered" evidence="9">
    <location>
        <begin position="909"/>
        <end position="968"/>
    </location>
</feature>
<dbReference type="Gene3D" id="1.10.472.80">
    <property type="entry name" value="Ypt/Rab-GAP domain of gyp1p, domain 3"/>
    <property type="match status" value="1"/>
</dbReference>
<dbReference type="RefSeq" id="XP_031027221.1">
    <property type="nucleotide sequence ID" value="XM_031166986.1"/>
</dbReference>
<dbReference type="PROSITE" id="PS50086">
    <property type="entry name" value="TBC_RABGAP"/>
    <property type="match status" value="1"/>
</dbReference>
<dbReference type="Pfam" id="PF00566">
    <property type="entry name" value="RabGAP-TBC"/>
    <property type="match status" value="1"/>
</dbReference>
<evidence type="ECO:0000256" key="3">
    <source>
        <dbReference type="ARBA" id="ARBA00022490"/>
    </source>
</evidence>
<keyword evidence="3" id="KW-0963">Cytoplasm</keyword>
<feature type="domain" description="Rab-GAP TBC" evidence="10">
    <location>
        <begin position="437"/>
        <end position="612"/>
    </location>
</feature>
<evidence type="ECO:0000256" key="6">
    <source>
        <dbReference type="ARBA" id="ARBA00023054"/>
    </source>
</evidence>
<dbReference type="Proteomes" id="UP000319731">
    <property type="component" value="Unassembled WGS sequence"/>
</dbReference>
<dbReference type="GO" id="GO:0060271">
    <property type="term" value="P:cilium assembly"/>
    <property type="evidence" value="ECO:0007669"/>
    <property type="project" value="TreeGrafter"/>
</dbReference>
<comment type="caution">
    <text evidence="11">The sequence shown here is derived from an EMBL/GenBank/DDBJ whole genome shotgun (WGS) entry which is preliminary data.</text>
</comment>
<dbReference type="AlphaFoldDB" id="A0A507CCC8"/>
<keyword evidence="5" id="KW-0677">Repeat</keyword>
<dbReference type="GeneID" id="42002283"/>
<evidence type="ECO:0000256" key="4">
    <source>
        <dbReference type="ARBA" id="ARBA00022574"/>
    </source>
</evidence>